<feature type="region of interest" description="Disordered" evidence="1">
    <location>
        <begin position="60"/>
        <end position="86"/>
    </location>
</feature>
<proteinExistence type="predicted"/>
<dbReference type="AlphaFoldDB" id="A0A0E0MM27"/>
<reference evidence="2" key="2">
    <citation type="submission" date="2018-05" db="EMBL/GenBank/DDBJ databases">
        <title>OpunRS2 (Oryza punctata Reference Sequence Version 2).</title>
        <authorList>
            <person name="Zhang J."/>
            <person name="Kudrna D."/>
            <person name="Lee S."/>
            <person name="Talag J."/>
            <person name="Welchert J."/>
            <person name="Wing R.A."/>
        </authorList>
    </citation>
    <scope>NUCLEOTIDE SEQUENCE [LARGE SCALE GENOMIC DNA]</scope>
</reference>
<name>A0A0E0MM27_ORYPU</name>
<evidence type="ECO:0000313" key="3">
    <source>
        <dbReference type="Proteomes" id="UP000026962"/>
    </source>
</evidence>
<evidence type="ECO:0000256" key="1">
    <source>
        <dbReference type="SAM" id="MobiDB-lite"/>
    </source>
</evidence>
<reference evidence="2" key="1">
    <citation type="submission" date="2015-04" db="UniProtKB">
        <authorList>
            <consortium name="EnsemblPlants"/>
        </authorList>
    </citation>
    <scope>IDENTIFICATION</scope>
</reference>
<sequence length="131" mass="13716">MERNNGIPGGWHGGSGFGGGYADAVQRAIEETAAVIDFAGREGVSGGEMEVVALVEGGAGAGGMTRSRRSQGGGGACELRGWGSSTEQSSGSISLGFEGYWSGNPTFPDLTEWTFKQARDFPPWWWLPLQG</sequence>
<dbReference type="Proteomes" id="UP000026962">
    <property type="component" value="Chromosome 12"/>
</dbReference>
<evidence type="ECO:0000313" key="2">
    <source>
        <dbReference type="EnsemblPlants" id="OPUNC12G09710.1"/>
    </source>
</evidence>
<dbReference type="HOGENOM" id="CLU_1930929_0_0_1"/>
<dbReference type="Gramene" id="OPUNC12G09710.1">
    <property type="protein sequence ID" value="OPUNC12G09710.1"/>
    <property type="gene ID" value="OPUNC12G09710"/>
</dbReference>
<dbReference type="EnsemblPlants" id="OPUNC12G09710.1">
    <property type="protein sequence ID" value="OPUNC12G09710.1"/>
    <property type="gene ID" value="OPUNC12G09710"/>
</dbReference>
<accession>A0A0E0MM27</accession>
<organism evidence="2">
    <name type="scientific">Oryza punctata</name>
    <name type="common">Red rice</name>
    <dbReference type="NCBI Taxonomy" id="4537"/>
    <lineage>
        <taxon>Eukaryota</taxon>
        <taxon>Viridiplantae</taxon>
        <taxon>Streptophyta</taxon>
        <taxon>Embryophyta</taxon>
        <taxon>Tracheophyta</taxon>
        <taxon>Spermatophyta</taxon>
        <taxon>Magnoliopsida</taxon>
        <taxon>Liliopsida</taxon>
        <taxon>Poales</taxon>
        <taxon>Poaceae</taxon>
        <taxon>BOP clade</taxon>
        <taxon>Oryzoideae</taxon>
        <taxon>Oryzeae</taxon>
        <taxon>Oryzinae</taxon>
        <taxon>Oryza</taxon>
    </lineage>
</organism>
<protein>
    <submittedName>
        <fullName evidence="2">Uncharacterized protein</fullName>
    </submittedName>
</protein>
<keyword evidence="3" id="KW-1185">Reference proteome</keyword>